<dbReference type="Proteomes" id="UP000784294">
    <property type="component" value="Unassembled WGS sequence"/>
</dbReference>
<gene>
    <name evidence="1" type="ORF">PXEA_LOCUS14133</name>
</gene>
<keyword evidence="2" id="KW-1185">Reference proteome</keyword>
<name>A0A3S5A5V7_9PLAT</name>
<dbReference type="AlphaFoldDB" id="A0A3S5A5V7"/>
<evidence type="ECO:0000313" key="1">
    <source>
        <dbReference type="EMBL" id="VEL20693.1"/>
    </source>
</evidence>
<reference evidence="1" key="1">
    <citation type="submission" date="2018-11" db="EMBL/GenBank/DDBJ databases">
        <authorList>
            <consortium name="Pathogen Informatics"/>
        </authorList>
    </citation>
    <scope>NUCLEOTIDE SEQUENCE</scope>
</reference>
<organism evidence="1 2">
    <name type="scientific">Protopolystoma xenopodis</name>
    <dbReference type="NCBI Taxonomy" id="117903"/>
    <lineage>
        <taxon>Eukaryota</taxon>
        <taxon>Metazoa</taxon>
        <taxon>Spiralia</taxon>
        <taxon>Lophotrochozoa</taxon>
        <taxon>Platyhelminthes</taxon>
        <taxon>Monogenea</taxon>
        <taxon>Polyopisthocotylea</taxon>
        <taxon>Polystomatidea</taxon>
        <taxon>Polystomatidae</taxon>
        <taxon>Protopolystoma</taxon>
    </lineage>
</organism>
<dbReference type="EMBL" id="CAAALY010047603">
    <property type="protein sequence ID" value="VEL20693.1"/>
    <property type="molecule type" value="Genomic_DNA"/>
</dbReference>
<accession>A0A3S5A5V7</accession>
<proteinExistence type="predicted"/>
<protein>
    <submittedName>
        <fullName evidence="1">Uncharacterized protein</fullName>
    </submittedName>
</protein>
<comment type="caution">
    <text evidence="1">The sequence shown here is derived from an EMBL/GenBank/DDBJ whole genome shotgun (WGS) entry which is preliminary data.</text>
</comment>
<sequence length="125" mass="13997">MPAKRLGMLEIANKMAEDKGIVTFHKGSLTFEPNGLVDKQVNVFQPNVTNQMVPASLTSLEKIGHSTLSMSSSGGDWEASQEHLVQLERRIHVWYAQLDEMCQMVSSPDEQRFYTQPIMSKVNGS</sequence>
<evidence type="ECO:0000313" key="2">
    <source>
        <dbReference type="Proteomes" id="UP000784294"/>
    </source>
</evidence>